<dbReference type="Proteomes" id="UP000207723">
    <property type="component" value="Segment"/>
</dbReference>
<evidence type="ECO:0000313" key="1">
    <source>
        <dbReference type="EMBL" id="AKF15268.1"/>
    </source>
</evidence>
<sequence>MTGVAVVAARMDAATALARRLGLPVSRAFSARNVTTSVRGCVLDVVLLDEGVELSREVAEALQCAMLGSPSGGEVFRLRRVSLPPPF</sequence>
<accession>A0A0F6YRN5</accession>
<dbReference type="RefSeq" id="YP_009202722.1">
    <property type="nucleotide sequence ID" value="NC_028846.1"/>
</dbReference>
<evidence type="ECO:0000313" key="2">
    <source>
        <dbReference type="Proteomes" id="UP000207723"/>
    </source>
</evidence>
<dbReference type="KEGG" id="vg:26629696"/>
<proteinExistence type="predicted"/>
<dbReference type="EMBL" id="KR080206">
    <property type="protein sequence ID" value="AKF15268.1"/>
    <property type="molecule type" value="Genomic_DNA"/>
</dbReference>
<organism evidence="1 2">
    <name type="scientific">Mycobacterium phage ShedlockHolmes</name>
    <dbReference type="NCBI Taxonomy" id="1647313"/>
    <lineage>
        <taxon>Viruses</taxon>
        <taxon>Duplodnaviria</taxon>
        <taxon>Heunggongvirae</taxon>
        <taxon>Uroviricota</taxon>
        <taxon>Caudoviricetes</taxon>
        <taxon>Weiservirinae</taxon>
        <taxon>Keshuvirus</taxon>
        <taxon>Keshuvirus shedlockholmes</taxon>
    </lineage>
</organism>
<name>A0A0F6YRN5_9CAUD</name>
<keyword evidence="2" id="KW-1185">Reference proteome</keyword>
<protein>
    <submittedName>
        <fullName evidence="1">Uncharacterized protein</fullName>
    </submittedName>
</protein>
<gene>
    <name evidence="1" type="primary">91</name>
    <name evidence="1" type="ORF">SEA_SHEDLOCKHOLMES_91</name>
</gene>
<reference evidence="1 2" key="1">
    <citation type="journal article" date="2015" name="Genome Announc.">
        <title>Genome Sequence of a Newly Isolated Mycobacteriophage, ShedlockHolmes.</title>
        <authorList>
            <person name="Pope W.H."/>
            <person name="Carter J.T."/>
            <person name="Dasher K.L."/>
            <person name="Haynberg M.C."/>
            <person name="Reddi A."/>
            <person name="Shedlock K.A."/>
            <person name="Lapin J.S."/>
            <person name="Prout A.K."/>
            <person name="Grubb S.R."/>
            <person name="Warner M.H."/>
            <person name="Bowman C.A."/>
            <person name="Russell D.A."/>
            <person name="Hatfull G.F."/>
        </authorList>
    </citation>
    <scope>NUCLEOTIDE SEQUENCE [LARGE SCALE GENOMIC DNA]</scope>
</reference>
<dbReference type="GeneID" id="26629696"/>